<sequence length="693" mass="76902">MFGKDLMAPNEEGKQLHASDHWGVRCLFTENKPVGGGSTGVGILDRVKGIELHEAQPSLGGFEDLKKALLSHGHLPTEQDERVRRMAVSLLETVLLGNDLQKSEHESRATPVGLVLLPVGSFGMGVWMSSSDVDCLCIGTVSSKTFFRMALQRLRKASDRGVRVLRKVVANTGTMLELDILGIKFDLQYSAATSIVEKFPAVMNLPSNHSEFALPIQTLAKLKPARDMFYLLRSIPDLAQFRVAFLLIKAWAISRGIYGARFGLLGGIHISVLLVPICKQLATLARPTCSPSTSTPDIVTTFFHHYANFDWMTQVVLDPFFHKELRYHRTSREPLCLLGWHAPSLNTAMTATAPTVKSIAAEIEKTDALLSQPGATWDSFFGSLDAASVGFHDFLHNFKSYVKIDARFWGSSPSKGRKFFGWLESRCVALLVDVNRKAPALLPRIWPGRFIEASAASAAEDTETQGFYLVGLSWHSVDGERIKDDRKAAKVVLDGLLRDFEDRMRSDGRYYDAASCWMSASVVNANEVSTAVLDPGYLDGIDAIAADSEDLDDDSDEEEEDVDECDSEKVAASEEYISSSRSKARPAKLNVPTSAKPQGIGRFRPAAEVLNRLRWDRALDATDFIAGFEDRFAGAQEKALAQWKTEQTDEEFIPQHRILYFKRRSDGRIVWERKTRIDRIFGSGVESADAELS</sequence>
<dbReference type="EMBL" id="JANJQO010001492">
    <property type="protein sequence ID" value="KAJ2970671.1"/>
    <property type="molecule type" value="Genomic_DNA"/>
</dbReference>
<evidence type="ECO:0000313" key="2">
    <source>
        <dbReference type="Proteomes" id="UP001143910"/>
    </source>
</evidence>
<evidence type="ECO:0000313" key="1">
    <source>
        <dbReference type="EMBL" id="KAJ2970671.1"/>
    </source>
</evidence>
<dbReference type="Proteomes" id="UP001143910">
    <property type="component" value="Unassembled WGS sequence"/>
</dbReference>
<gene>
    <name evidence="1" type="ORF">NQ176_g8078</name>
</gene>
<organism evidence="1 2">
    <name type="scientific">Zarea fungicola</name>
    <dbReference type="NCBI Taxonomy" id="93591"/>
    <lineage>
        <taxon>Eukaryota</taxon>
        <taxon>Fungi</taxon>
        <taxon>Dikarya</taxon>
        <taxon>Ascomycota</taxon>
        <taxon>Pezizomycotina</taxon>
        <taxon>Sordariomycetes</taxon>
        <taxon>Hypocreomycetidae</taxon>
        <taxon>Hypocreales</taxon>
        <taxon>Cordycipitaceae</taxon>
        <taxon>Zarea</taxon>
    </lineage>
</organism>
<protein>
    <submittedName>
        <fullName evidence="1">Uncharacterized protein</fullName>
    </submittedName>
</protein>
<name>A0ACC1MWC7_9HYPO</name>
<comment type="caution">
    <text evidence="1">The sequence shown here is derived from an EMBL/GenBank/DDBJ whole genome shotgun (WGS) entry which is preliminary data.</text>
</comment>
<proteinExistence type="predicted"/>
<accession>A0ACC1MWC7</accession>
<reference evidence="1" key="1">
    <citation type="submission" date="2022-08" db="EMBL/GenBank/DDBJ databases">
        <title>Genome Sequence of Lecanicillium fungicola.</title>
        <authorList>
            <person name="Buettner E."/>
        </authorList>
    </citation>
    <scope>NUCLEOTIDE SEQUENCE</scope>
    <source>
        <strain evidence="1">Babe33</strain>
    </source>
</reference>
<keyword evidence="2" id="KW-1185">Reference proteome</keyword>